<evidence type="ECO:0000259" key="4">
    <source>
        <dbReference type="PROSITE" id="PS50111"/>
    </source>
</evidence>
<keyword evidence="1 2" id="KW-0807">Transducer</keyword>
<dbReference type="InterPro" id="IPR004089">
    <property type="entry name" value="MCPsignal_dom"/>
</dbReference>
<dbReference type="GO" id="GO:0016020">
    <property type="term" value="C:membrane"/>
    <property type="evidence" value="ECO:0007669"/>
    <property type="project" value="InterPro"/>
</dbReference>
<feature type="transmembrane region" description="Helical" evidence="3">
    <location>
        <begin position="18"/>
        <end position="38"/>
    </location>
</feature>
<gene>
    <name evidence="5" type="ORF">SAMN02746089_00845</name>
</gene>
<keyword evidence="3" id="KW-0812">Transmembrane</keyword>
<dbReference type="Pfam" id="PF00015">
    <property type="entry name" value="MCPsignal"/>
    <property type="match status" value="1"/>
</dbReference>
<name>A0A1M4WLN1_9THEO</name>
<dbReference type="STRING" id="1121256.SAMN02746089_00845"/>
<dbReference type="Proteomes" id="UP000184088">
    <property type="component" value="Unassembled WGS sequence"/>
</dbReference>
<dbReference type="PANTHER" id="PTHR32089">
    <property type="entry name" value="METHYL-ACCEPTING CHEMOTAXIS PROTEIN MCPB"/>
    <property type="match status" value="1"/>
</dbReference>
<reference evidence="5 6" key="1">
    <citation type="submission" date="2016-11" db="EMBL/GenBank/DDBJ databases">
        <authorList>
            <person name="Jaros S."/>
            <person name="Januszkiewicz K."/>
            <person name="Wedrychowicz H."/>
        </authorList>
    </citation>
    <scope>NUCLEOTIDE SEQUENCE [LARGE SCALE GENOMIC DNA]</scope>
    <source>
        <strain evidence="5 6">DSM 17918</strain>
    </source>
</reference>
<sequence length="551" mass="61175">MKKHKINLSLNFTLRRELLTSFLLLFIIILFLSVFIYLGSVGNLRSINDINSIVSDQIVKFNTLDIAVISFNNNLSNYLSGTYGAQTLQSDAANINDQLLDFKNSIEKTKGSKYYKDFKEYITALIDFNKEIMKNAHKLSNDPDKDSDLINSIMSDSKMMVDTLNVFNNSFTKYYSERFDAMKKEYRQLEMVSLIVGIVAILISLIGGIRLFSRIRSFINNLHKNIENIEMSSNKVALKSNEIQEMSKNNTISLQEATDSLNSLVDGVKQIADAVSQVVQAISTVSTVNDQVVSSSDMVMQSISGAEKDINEMSQKVKDSSGEVIQTIENLKLIMNEIDASSEEINTLNTKIQQIGEILNVIHSISSQTNLLALNASIEAARAGEHGKGFAVVATEIRKLANQSAENAENINSIVRDITEYAYKASASIKDNLSKSKAAIEKVYSVNDLFNRIIKIFDTITAAVSSITEISAENVDGAKKSQQEVEQVMAISEEISAQVQELLAASEQIQEMLNSVNENNSRNVNEIYDQISSINEQGQHLSSILSILKAM</sequence>
<dbReference type="GO" id="GO:0007165">
    <property type="term" value="P:signal transduction"/>
    <property type="evidence" value="ECO:0007669"/>
    <property type="project" value="UniProtKB-KW"/>
</dbReference>
<keyword evidence="3" id="KW-0472">Membrane</keyword>
<feature type="transmembrane region" description="Helical" evidence="3">
    <location>
        <begin position="192"/>
        <end position="212"/>
    </location>
</feature>
<evidence type="ECO:0000256" key="1">
    <source>
        <dbReference type="ARBA" id="ARBA00023224"/>
    </source>
</evidence>
<accession>A0A1M4WLN1</accession>
<keyword evidence="3" id="KW-1133">Transmembrane helix</keyword>
<evidence type="ECO:0000313" key="6">
    <source>
        <dbReference type="Proteomes" id="UP000184088"/>
    </source>
</evidence>
<dbReference type="PROSITE" id="PS50111">
    <property type="entry name" value="CHEMOTAXIS_TRANSDUC_2"/>
    <property type="match status" value="1"/>
</dbReference>
<dbReference type="Gene3D" id="1.10.287.950">
    <property type="entry name" value="Methyl-accepting chemotaxis protein"/>
    <property type="match status" value="1"/>
</dbReference>
<organism evidence="5 6">
    <name type="scientific">Caldanaerobius fijiensis DSM 17918</name>
    <dbReference type="NCBI Taxonomy" id="1121256"/>
    <lineage>
        <taxon>Bacteria</taxon>
        <taxon>Bacillati</taxon>
        <taxon>Bacillota</taxon>
        <taxon>Clostridia</taxon>
        <taxon>Thermoanaerobacterales</taxon>
        <taxon>Thermoanaerobacteraceae</taxon>
        <taxon>Caldanaerobius</taxon>
    </lineage>
</organism>
<evidence type="ECO:0000256" key="2">
    <source>
        <dbReference type="PROSITE-ProRule" id="PRU00284"/>
    </source>
</evidence>
<proteinExistence type="predicted"/>
<feature type="domain" description="Methyl-accepting transducer" evidence="4">
    <location>
        <begin position="253"/>
        <end position="510"/>
    </location>
</feature>
<dbReference type="PANTHER" id="PTHR32089:SF114">
    <property type="entry name" value="METHYL-ACCEPTING CHEMOTAXIS PROTEIN MCPB"/>
    <property type="match status" value="1"/>
</dbReference>
<protein>
    <submittedName>
        <fullName evidence="5">Methyl-accepting chemotaxis protein</fullName>
    </submittedName>
</protein>
<dbReference type="AlphaFoldDB" id="A0A1M4WLN1"/>
<evidence type="ECO:0000256" key="3">
    <source>
        <dbReference type="SAM" id="Phobius"/>
    </source>
</evidence>
<dbReference type="SUPFAM" id="SSF58104">
    <property type="entry name" value="Methyl-accepting chemotaxis protein (MCP) signaling domain"/>
    <property type="match status" value="1"/>
</dbReference>
<keyword evidence="6" id="KW-1185">Reference proteome</keyword>
<dbReference type="EMBL" id="FQVH01000006">
    <property type="protein sequence ID" value="SHE82105.1"/>
    <property type="molecule type" value="Genomic_DNA"/>
</dbReference>
<dbReference type="SMART" id="SM00283">
    <property type="entry name" value="MA"/>
    <property type="match status" value="1"/>
</dbReference>
<evidence type="ECO:0000313" key="5">
    <source>
        <dbReference type="EMBL" id="SHE82105.1"/>
    </source>
</evidence>